<evidence type="ECO:0000256" key="1">
    <source>
        <dbReference type="SAM" id="MobiDB-lite"/>
    </source>
</evidence>
<comment type="caution">
    <text evidence="2">The sequence shown here is derived from an EMBL/GenBank/DDBJ whole genome shotgun (WGS) entry which is preliminary data.</text>
</comment>
<dbReference type="EMBL" id="CAIX01000046">
    <property type="protein sequence ID" value="CCI43300.1"/>
    <property type="molecule type" value="Genomic_DNA"/>
</dbReference>
<dbReference type="OrthoDB" id="156475at2759"/>
<evidence type="ECO:0000313" key="3">
    <source>
        <dbReference type="Proteomes" id="UP000053237"/>
    </source>
</evidence>
<evidence type="ECO:0000313" key="2">
    <source>
        <dbReference type="EMBL" id="CCI43300.1"/>
    </source>
</evidence>
<dbReference type="Proteomes" id="UP000053237">
    <property type="component" value="Unassembled WGS sequence"/>
</dbReference>
<gene>
    <name evidence="2" type="ORF">BN9_040840</name>
</gene>
<proteinExistence type="predicted"/>
<dbReference type="AlphaFoldDB" id="A0A024G9T0"/>
<feature type="compositionally biased region" description="Polar residues" evidence="1">
    <location>
        <begin position="28"/>
        <end position="37"/>
    </location>
</feature>
<feature type="compositionally biased region" description="Basic and acidic residues" evidence="1">
    <location>
        <begin position="12"/>
        <end position="22"/>
    </location>
</feature>
<sequence length="192" mass="22410">MQHRKKSYSAYEYRDNNDELSQRHSKNPRSSTTVSTDISTGDRLADWMYWQRDIANRRCWTKVYAVIEAEFLQLHPSDRCIRNPLIQIAVASASFTGTQQIQIVDPNGEKLDLYLFYPERAALWSSRLQIAASLTQDYFEAFSIRASELSRASAYRGSLITYREEEKKIRKREYLTIKLLGLLGCKRRVNIT</sequence>
<keyword evidence="3" id="KW-1185">Reference proteome</keyword>
<name>A0A024G9T0_9STRA</name>
<accession>A0A024G9T0</accession>
<reference evidence="2 3" key="1">
    <citation type="submission" date="2012-05" db="EMBL/GenBank/DDBJ databases">
        <title>Recombination and specialization in a pathogen metapopulation.</title>
        <authorList>
            <person name="Gardiner A."/>
            <person name="Kemen E."/>
            <person name="Schultz-Larsen T."/>
            <person name="MacLean D."/>
            <person name="Van Oosterhout C."/>
            <person name="Jones J.D.G."/>
        </authorList>
    </citation>
    <scope>NUCLEOTIDE SEQUENCE [LARGE SCALE GENOMIC DNA]</scope>
    <source>
        <strain evidence="2 3">Ac Nc2</strain>
    </source>
</reference>
<protein>
    <recommendedName>
        <fullName evidence="4">PH domain-containing protein</fullName>
    </recommendedName>
</protein>
<feature type="region of interest" description="Disordered" evidence="1">
    <location>
        <begin position="1"/>
        <end position="37"/>
    </location>
</feature>
<evidence type="ECO:0008006" key="4">
    <source>
        <dbReference type="Google" id="ProtNLM"/>
    </source>
</evidence>
<organism evidence="2 3">
    <name type="scientific">Albugo candida</name>
    <dbReference type="NCBI Taxonomy" id="65357"/>
    <lineage>
        <taxon>Eukaryota</taxon>
        <taxon>Sar</taxon>
        <taxon>Stramenopiles</taxon>
        <taxon>Oomycota</taxon>
        <taxon>Peronosporomycetes</taxon>
        <taxon>Albuginales</taxon>
        <taxon>Albuginaceae</taxon>
        <taxon>Albugo</taxon>
    </lineage>
</organism>
<dbReference type="InParanoid" id="A0A024G9T0"/>